<reference evidence="2" key="2">
    <citation type="submission" date="2015-06" db="UniProtKB">
        <authorList>
            <consortium name="EnsemblPlants"/>
        </authorList>
    </citation>
    <scope>IDENTIFICATION</scope>
    <source>
        <strain evidence="2">DM1-3 516 R44</strain>
    </source>
</reference>
<dbReference type="Gramene" id="PGSC0003DMT400087072">
    <property type="protein sequence ID" value="PGSC0003DMT400087072"/>
    <property type="gene ID" value="PGSC0003DMG400036643"/>
</dbReference>
<organism evidence="2 3">
    <name type="scientific">Solanum tuberosum</name>
    <name type="common">Potato</name>
    <dbReference type="NCBI Taxonomy" id="4113"/>
    <lineage>
        <taxon>Eukaryota</taxon>
        <taxon>Viridiplantae</taxon>
        <taxon>Streptophyta</taxon>
        <taxon>Embryophyta</taxon>
        <taxon>Tracheophyta</taxon>
        <taxon>Spermatophyta</taxon>
        <taxon>Magnoliopsida</taxon>
        <taxon>eudicotyledons</taxon>
        <taxon>Gunneridae</taxon>
        <taxon>Pentapetalae</taxon>
        <taxon>asterids</taxon>
        <taxon>lamiids</taxon>
        <taxon>Solanales</taxon>
        <taxon>Solanaceae</taxon>
        <taxon>Solanoideae</taxon>
        <taxon>Solaneae</taxon>
        <taxon>Solanum</taxon>
    </lineage>
</organism>
<dbReference type="InterPro" id="IPR000467">
    <property type="entry name" value="G_patch_dom"/>
</dbReference>
<reference evidence="3" key="1">
    <citation type="journal article" date="2011" name="Nature">
        <title>Genome sequence and analysis of the tuber crop potato.</title>
        <authorList>
            <consortium name="The Potato Genome Sequencing Consortium"/>
        </authorList>
    </citation>
    <scope>NUCLEOTIDE SEQUENCE [LARGE SCALE GENOMIC DNA]</scope>
    <source>
        <strain evidence="3">cv. DM1-3 516 R44</strain>
    </source>
</reference>
<keyword evidence="3" id="KW-1185">Reference proteome</keyword>
<dbReference type="PROSITE" id="PS50174">
    <property type="entry name" value="G_PATCH"/>
    <property type="match status" value="1"/>
</dbReference>
<protein>
    <submittedName>
        <fullName evidence="2">Gag/pol polyprotein</fullName>
    </submittedName>
</protein>
<dbReference type="InParanoid" id="M1DD38"/>
<proteinExistence type="predicted"/>
<accession>M1DD38</accession>
<feature type="domain" description="G-patch" evidence="1">
    <location>
        <begin position="187"/>
        <end position="226"/>
    </location>
</feature>
<dbReference type="EnsemblPlants" id="PGSC0003DMT400087072">
    <property type="protein sequence ID" value="PGSC0003DMT400087072"/>
    <property type="gene ID" value="PGSC0003DMG400036643"/>
</dbReference>
<sequence length="305" mass="34096">MPPPQQGNYDPSRPRFEKKPARIFTPFIESRKKLFERLTAAGYIHPVGPKPVDISSKFYRPDQRCAYHSNSVGHDTKDCINLKLKIQDLIDQNVVSLQTVTPNVNSNPLPNHGGITINMIETDDEWCVTKTIVLIAPDELERVVASLCIREKKKFVILTPEKLVNATGDDLAPQPPMPTVYKMIATVMLQNDFEPGFGLGKYFQGIVEPIQIPSKGEKFGLGYVPTNTDKAEMKNKSIDQALARLIPYLYQSFPVRENVNDGGLGEGIWGLFEEIDAVIEEEAGHQASVMQNLRSDCRTGPPHHS</sequence>
<dbReference type="PANTHER" id="PTHR32108">
    <property type="entry name" value="DNA-DIRECTED RNA POLYMERASE SUBUNIT ALPHA"/>
    <property type="match status" value="1"/>
</dbReference>
<name>M1DD38_SOLTU</name>
<dbReference type="AlphaFoldDB" id="M1DD38"/>
<dbReference type="PaxDb" id="4113-PGSC0003DMT400087072"/>
<evidence type="ECO:0000313" key="2">
    <source>
        <dbReference type="EnsemblPlants" id="PGSC0003DMT400087072"/>
    </source>
</evidence>
<dbReference type="HOGENOM" id="CLU_053236_0_0_1"/>
<dbReference type="PANTHER" id="PTHR32108:SF6">
    <property type="entry name" value="GAG-PRO"/>
    <property type="match status" value="1"/>
</dbReference>
<dbReference type="eggNOG" id="ENOG502SEYB">
    <property type="taxonomic scope" value="Eukaryota"/>
</dbReference>
<dbReference type="Proteomes" id="UP000011115">
    <property type="component" value="Unassembled WGS sequence"/>
</dbReference>
<evidence type="ECO:0000313" key="3">
    <source>
        <dbReference type="Proteomes" id="UP000011115"/>
    </source>
</evidence>
<dbReference type="GO" id="GO:0003676">
    <property type="term" value="F:nucleic acid binding"/>
    <property type="evidence" value="ECO:0007669"/>
    <property type="project" value="InterPro"/>
</dbReference>
<evidence type="ECO:0000259" key="1">
    <source>
        <dbReference type="PROSITE" id="PS50174"/>
    </source>
</evidence>